<dbReference type="RefSeq" id="WP_131911427.1">
    <property type="nucleotide sequence ID" value="NZ_OU594967.1"/>
</dbReference>
<dbReference type="GO" id="GO:0004135">
    <property type="term" value="F:amylo-alpha-1,6-glucosidase activity"/>
    <property type="evidence" value="ECO:0007669"/>
    <property type="project" value="InterPro"/>
</dbReference>
<keyword evidence="3" id="KW-0809">Transit peptide</keyword>
<dbReference type="Gene3D" id="3.20.20.80">
    <property type="entry name" value="Glycosidases"/>
    <property type="match status" value="1"/>
</dbReference>
<dbReference type="Gene3D" id="2.60.40.10">
    <property type="entry name" value="Immunoglobulins"/>
    <property type="match status" value="1"/>
</dbReference>
<evidence type="ECO:0000313" key="7">
    <source>
        <dbReference type="Proteomes" id="UP000295565"/>
    </source>
</evidence>
<reference evidence="6 7" key="1">
    <citation type="submission" date="2019-03" db="EMBL/GenBank/DDBJ databases">
        <title>Genomic Encyclopedia of Type Strains, Phase IV (KMG-IV): sequencing the most valuable type-strain genomes for metagenomic binning, comparative biology and taxonomic classification.</title>
        <authorList>
            <person name="Goeker M."/>
        </authorList>
    </citation>
    <scope>NUCLEOTIDE SEQUENCE [LARGE SCALE GENOMIC DNA]</scope>
    <source>
        <strain evidence="6 7">DSM 18577</strain>
    </source>
</reference>
<dbReference type="InterPro" id="IPR017853">
    <property type="entry name" value="GH"/>
</dbReference>
<dbReference type="InterPro" id="IPR044505">
    <property type="entry name" value="GlgX_Isoamylase_N_E_set"/>
</dbReference>
<dbReference type="InterPro" id="IPR014756">
    <property type="entry name" value="Ig_E-set"/>
</dbReference>
<keyword evidence="2" id="KW-0378">Hydrolase</keyword>
<dbReference type="PANTHER" id="PTHR43002">
    <property type="entry name" value="GLYCOGEN DEBRANCHING ENZYME"/>
    <property type="match status" value="1"/>
</dbReference>
<dbReference type="InterPro" id="IPR048650">
    <property type="entry name" value="ISOA1-3-like_C"/>
</dbReference>
<dbReference type="Pfam" id="PF21156">
    <property type="entry name" value="ISOA1-3_C"/>
    <property type="match status" value="1"/>
</dbReference>
<name>A0A4R1K7U1_9GAMM</name>
<dbReference type="InterPro" id="IPR006047">
    <property type="entry name" value="GH13_cat_dom"/>
</dbReference>
<dbReference type="SMART" id="SM00642">
    <property type="entry name" value="Aamy"/>
    <property type="match status" value="1"/>
</dbReference>
<dbReference type="NCBIfam" id="TIGR02100">
    <property type="entry name" value="glgX_debranch"/>
    <property type="match status" value="1"/>
</dbReference>
<evidence type="ECO:0000259" key="5">
    <source>
        <dbReference type="SMART" id="SM00642"/>
    </source>
</evidence>
<dbReference type="Pfam" id="PF00128">
    <property type="entry name" value="Alpha-amylase"/>
    <property type="match status" value="1"/>
</dbReference>
<evidence type="ECO:0000256" key="1">
    <source>
        <dbReference type="ARBA" id="ARBA00008061"/>
    </source>
</evidence>
<comment type="caution">
    <text evidence="6">The sequence shown here is derived from an EMBL/GenBank/DDBJ whole genome shotgun (WGS) entry which is preliminary data.</text>
</comment>
<evidence type="ECO:0000256" key="3">
    <source>
        <dbReference type="ARBA" id="ARBA00022946"/>
    </source>
</evidence>
<dbReference type="GO" id="GO:0005980">
    <property type="term" value="P:glycogen catabolic process"/>
    <property type="evidence" value="ECO:0007669"/>
    <property type="project" value="InterPro"/>
</dbReference>
<keyword evidence="4" id="KW-0326">Glycosidase</keyword>
<dbReference type="CDD" id="cd11326">
    <property type="entry name" value="AmyAc_Glg_debranch"/>
    <property type="match status" value="1"/>
</dbReference>
<dbReference type="EMBL" id="SMGD01000007">
    <property type="protein sequence ID" value="TCK60342.1"/>
    <property type="molecule type" value="Genomic_DNA"/>
</dbReference>
<dbReference type="SUPFAM" id="SSF81296">
    <property type="entry name" value="E set domains"/>
    <property type="match status" value="1"/>
</dbReference>
<dbReference type="Proteomes" id="UP000295565">
    <property type="component" value="Unassembled WGS sequence"/>
</dbReference>
<dbReference type="AlphaFoldDB" id="A0A4R1K7U1"/>
<organism evidence="6 7">
    <name type="scientific">Celerinatantimonas diazotrophica</name>
    <dbReference type="NCBI Taxonomy" id="412034"/>
    <lineage>
        <taxon>Bacteria</taxon>
        <taxon>Pseudomonadati</taxon>
        <taxon>Pseudomonadota</taxon>
        <taxon>Gammaproteobacteria</taxon>
        <taxon>Celerinatantimonadaceae</taxon>
        <taxon>Celerinatantimonas</taxon>
    </lineage>
</organism>
<dbReference type="Pfam" id="PF02922">
    <property type="entry name" value="CBM_48"/>
    <property type="match status" value="1"/>
</dbReference>
<keyword evidence="7" id="KW-1185">Reference proteome</keyword>
<evidence type="ECO:0000313" key="6">
    <source>
        <dbReference type="EMBL" id="TCK60342.1"/>
    </source>
</evidence>
<evidence type="ECO:0000256" key="4">
    <source>
        <dbReference type="ARBA" id="ARBA00023295"/>
    </source>
</evidence>
<dbReference type="Gene3D" id="2.60.40.1180">
    <property type="entry name" value="Golgi alpha-mannosidase II"/>
    <property type="match status" value="1"/>
</dbReference>
<proteinExistence type="inferred from homology"/>
<dbReference type="InterPro" id="IPR013783">
    <property type="entry name" value="Ig-like_fold"/>
</dbReference>
<gene>
    <name evidence="6" type="ORF">EV690_0571</name>
</gene>
<feature type="domain" description="Glycosyl hydrolase family 13 catalytic" evidence="5">
    <location>
        <begin position="158"/>
        <end position="566"/>
    </location>
</feature>
<dbReference type="SUPFAM" id="SSF51445">
    <property type="entry name" value="(Trans)glycosidases"/>
    <property type="match status" value="1"/>
</dbReference>
<evidence type="ECO:0000256" key="2">
    <source>
        <dbReference type="ARBA" id="ARBA00022801"/>
    </source>
</evidence>
<protein>
    <submittedName>
        <fullName evidence="6">Glycogen operon protein</fullName>
    </submittedName>
</protein>
<dbReference type="InterPro" id="IPR004193">
    <property type="entry name" value="Glyco_hydro_13_N"/>
</dbReference>
<dbReference type="GO" id="GO:0019156">
    <property type="term" value="F:isoamylase activity"/>
    <property type="evidence" value="ECO:0007669"/>
    <property type="project" value="UniProtKB-ARBA"/>
</dbReference>
<dbReference type="CDD" id="cd02856">
    <property type="entry name" value="E_set_GDE_Isoamylase_N"/>
    <property type="match status" value="1"/>
</dbReference>
<accession>A0A4R1K7U1</accession>
<comment type="similarity">
    <text evidence="1">Belongs to the glycosyl hydrolase 13 family.</text>
</comment>
<sequence length="695" mass="79539">MFITQAGRSYPLGACLETHGINFSLYSKSAQSVTLLLFDELNSRTPSERIVLDRHKNRTDNYWHIFVEGLGVGTLYGFQVEGPYDLEKGLRFDASKVLCDPYAKEIRFPNNYSRQLYSEYGKSTEHCALKSVVLERRHFDWQGTKPIHRPLADTIIYEMHIGGFTRHPSSGVTENKRGTYAGVIEKIPYLKKLGVTAVELMPVAQFDPSDAAQGKTNYWGYCPIGFFAPHSQYSSNQKLGGPFDEFRLMVRELHAAGIEVIVDVVFNHTSEGNENGPTLSLRGLQNDTYYILEQSDQRYYSNYSGCGNTCNTNNSVMRRMIRDVLTFWVTQMHVDGFRFDLASVLMRDSQGHVLNDPPLLWSIDSDPILAGTKIIAEAWDAGGLYQVGKFVGDRWNEWNGMFRDDVRAFLRGDNHRVGRFASRLLGSPDLYYEDHRTPHRSINFVTAHDGFTLRDLVSYNHKHNEANGENNRDGDNHNLSFNFGVEGPTKNRQVRQIRERQVKNFFTIMLMSLGTPMINMGDEIGRTQWGNNNTYCQDTPQNWLDWSLVKQNAGLLRFVQKLIEFRFLTPALDQYIHHPLSSILNDSQIKWHGVKANQPDWSEDSHTIALSYNLPYREENLYLAVNAYWEPLDFELPELKAGKHWRQVINTALAPPDDIYSYQNAKCVESDIVRLAPRSVLVLIASKSLEMPQEA</sequence>
<dbReference type="SUPFAM" id="SSF51011">
    <property type="entry name" value="Glycosyl hydrolase domain"/>
    <property type="match status" value="1"/>
</dbReference>
<dbReference type="InterPro" id="IPR013780">
    <property type="entry name" value="Glyco_hydro_b"/>
</dbReference>
<dbReference type="OrthoDB" id="3236218at2"/>
<dbReference type="InterPro" id="IPR011837">
    <property type="entry name" value="Glycogen_debranch_GlgX"/>
</dbReference>